<reference evidence="1" key="1">
    <citation type="submission" date="2005-03" db="EMBL/GenBank/DDBJ databases">
        <title>Partial sequence analysis of bacteriophage MZTP02.</title>
        <authorList>
            <person name="Liao W."/>
            <person name="Pang Y."/>
        </authorList>
    </citation>
    <scope>NUCLEOTIDE SEQUENCE</scope>
</reference>
<accession>Q56AR0</accession>
<organism evidence="1">
    <name type="scientific">Bacillus thuringiensis phage MZTP02</name>
    <dbReference type="NCBI Taxonomy" id="311221"/>
    <lineage>
        <taxon>Viruses</taxon>
        <taxon>Duplodnaviria</taxon>
        <taxon>Heunggongvirae</taxon>
        <taxon>Uroviricota</taxon>
        <taxon>Caudoviricetes</taxon>
    </lineage>
</organism>
<dbReference type="EMBL" id="AY973586">
    <property type="protein sequence ID" value="AAX62131.1"/>
    <property type="molecule type" value="Genomic_DNA"/>
</dbReference>
<proteinExistence type="predicted"/>
<protein>
    <submittedName>
        <fullName evidence="1">Uncharacterized protein</fullName>
    </submittedName>
</protein>
<evidence type="ECO:0000313" key="1">
    <source>
        <dbReference type="EMBL" id="AAX62131.1"/>
    </source>
</evidence>
<name>Q56AR0_9CAUD</name>
<sequence length="57" mass="6080">MLLAGEGGAIPSSIWSIMPTMRPISGLVMVSLAPSCSAFWRLSSLIREENITMGISL</sequence>